<accession>W9ZQ96</accession>
<dbReference type="AlphaFoldDB" id="W9ZQ96"/>
<dbReference type="Proteomes" id="UP000030703">
    <property type="component" value="Unassembled WGS sequence"/>
</dbReference>
<sequence>MKLLVTGASGYVGTEIIRQSLQLPQVTSVVAVARKPVSVPSRADPARLKSIIVKDYVDYPASVRDEFKDAAACIWTVGITPMAYKSLDSEQARKICLDDTLAGLETMVKSSVKKLFRFVYMSGADAERDQTKTPPLLPEYFLMRGEVENLVFGFEEKHPDLVEAGVARPGLIINDSTDVKEVMARLGKEVTTIKLESVAAALLQQALHGTEKNTLWSDDLKRLAGSQ</sequence>
<evidence type="ECO:0000259" key="1">
    <source>
        <dbReference type="Pfam" id="PF13460"/>
    </source>
</evidence>
<dbReference type="PANTHER" id="PTHR14097:SF9">
    <property type="entry name" value="EPIMERASE, PUTATIVE (AFU_ORTHOLOGUE AFUA_8G07320)-RELATED"/>
    <property type="match status" value="1"/>
</dbReference>
<proteinExistence type="predicted"/>
<evidence type="ECO:0000313" key="2">
    <source>
        <dbReference type="EMBL" id="EXK30483.1"/>
    </source>
</evidence>
<dbReference type="VEuPathDB" id="FungiDB:FOMG_13289"/>
<name>W9ZQ96_FUSOX</name>
<dbReference type="InterPro" id="IPR016040">
    <property type="entry name" value="NAD(P)-bd_dom"/>
</dbReference>
<dbReference type="PANTHER" id="PTHR14097">
    <property type="entry name" value="OXIDOREDUCTASE HTATIP2"/>
    <property type="match status" value="1"/>
</dbReference>
<dbReference type="HOGENOM" id="CLU_071330_0_0_1"/>
<dbReference type="EMBL" id="JH659340">
    <property type="protein sequence ID" value="EXK30483.1"/>
    <property type="molecule type" value="Genomic_DNA"/>
</dbReference>
<reference evidence="2" key="2">
    <citation type="submission" date="2012-05" db="EMBL/GenBank/DDBJ databases">
        <title>Annotation of the Genome Sequence of Fusarium oxysporum f. sp. melonis 26406.</title>
        <authorList>
            <consortium name="The Broad Institute Genomics Platform"/>
            <person name="Ma L.-J."/>
            <person name="Corby-Kistler H."/>
            <person name="Broz K."/>
            <person name="Gale L.R."/>
            <person name="Jonkers W."/>
            <person name="O'Donnell K."/>
            <person name="Ploetz R."/>
            <person name="Steinberg C."/>
            <person name="Schwartz D.C."/>
            <person name="VanEtten H."/>
            <person name="Zhou S."/>
            <person name="Young S.K."/>
            <person name="Zeng Q."/>
            <person name="Gargeya S."/>
            <person name="Fitzgerald M."/>
            <person name="Abouelleil A."/>
            <person name="Alvarado L."/>
            <person name="Chapman S.B."/>
            <person name="Gainer-Dewar J."/>
            <person name="Goldberg J."/>
            <person name="Griggs A."/>
            <person name="Gujja S."/>
            <person name="Hansen M."/>
            <person name="Howarth C."/>
            <person name="Imamovic A."/>
            <person name="Ireland A."/>
            <person name="Larimer J."/>
            <person name="McCowan C."/>
            <person name="Murphy C."/>
            <person name="Pearson M."/>
            <person name="Poon T.W."/>
            <person name="Priest M."/>
            <person name="Roberts A."/>
            <person name="Saif S."/>
            <person name="Shea T."/>
            <person name="Sykes S."/>
            <person name="Wortman J."/>
            <person name="Nusbaum C."/>
            <person name="Birren B."/>
        </authorList>
    </citation>
    <scope>NUCLEOTIDE SEQUENCE</scope>
    <source>
        <strain evidence="2">26406</strain>
    </source>
</reference>
<dbReference type="InterPro" id="IPR036291">
    <property type="entry name" value="NAD(P)-bd_dom_sf"/>
</dbReference>
<reference evidence="2" key="1">
    <citation type="submission" date="2012-04" db="EMBL/GenBank/DDBJ databases">
        <title>The Genome Sequence of Fusarium oxysporum melonis.</title>
        <authorList>
            <consortium name="The Broad Institute Genome Sequencing Platform"/>
            <person name="Ma L.-J."/>
            <person name="Gale L.R."/>
            <person name="Schwartz D.C."/>
            <person name="Zhou S."/>
            <person name="Corby-Kistler H."/>
            <person name="Young S.K."/>
            <person name="Zeng Q."/>
            <person name="Gargeya S."/>
            <person name="Fitzgerald M."/>
            <person name="Haas B."/>
            <person name="Abouelleil A."/>
            <person name="Alvarado L."/>
            <person name="Arachchi H.M."/>
            <person name="Berlin A."/>
            <person name="Brown A."/>
            <person name="Chapman S.B."/>
            <person name="Chen Z."/>
            <person name="Dunbar C."/>
            <person name="Freedman E."/>
            <person name="Gearin G."/>
            <person name="Goldberg J."/>
            <person name="Griggs A."/>
            <person name="Gujja S."/>
            <person name="Heiman D."/>
            <person name="Howarth C."/>
            <person name="Larson L."/>
            <person name="Lui A."/>
            <person name="MacDonald P.J.P."/>
            <person name="Montmayeur A."/>
            <person name="Murphy C."/>
            <person name="Neiman D."/>
            <person name="Pearson M."/>
            <person name="Priest M."/>
            <person name="Roberts A."/>
            <person name="Saif S."/>
            <person name="Shea T."/>
            <person name="Shenoy N."/>
            <person name="Sisk P."/>
            <person name="Stolte C."/>
            <person name="Sykes S."/>
            <person name="Wortman J."/>
            <person name="Nusbaum C."/>
            <person name="Birren B."/>
        </authorList>
    </citation>
    <scope>NUCLEOTIDE SEQUENCE</scope>
    <source>
        <strain evidence="2">26406</strain>
    </source>
</reference>
<feature type="domain" description="NAD(P)-binding" evidence="1">
    <location>
        <begin position="7"/>
        <end position="206"/>
    </location>
</feature>
<gene>
    <name evidence="2" type="ORF">FOMG_13289</name>
</gene>
<organism evidence="2">
    <name type="scientific">Fusarium oxysporum f. sp. melonis 26406</name>
    <dbReference type="NCBI Taxonomy" id="1089452"/>
    <lineage>
        <taxon>Eukaryota</taxon>
        <taxon>Fungi</taxon>
        <taxon>Dikarya</taxon>
        <taxon>Ascomycota</taxon>
        <taxon>Pezizomycotina</taxon>
        <taxon>Sordariomycetes</taxon>
        <taxon>Hypocreomycetidae</taxon>
        <taxon>Hypocreales</taxon>
        <taxon>Nectriaceae</taxon>
        <taxon>Fusarium</taxon>
        <taxon>Fusarium oxysporum species complex</taxon>
    </lineage>
</organism>
<dbReference type="Pfam" id="PF13460">
    <property type="entry name" value="NAD_binding_10"/>
    <property type="match status" value="1"/>
</dbReference>
<dbReference type="SUPFAM" id="SSF51735">
    <property type="entry name" value="NAD(P)-binding Rossmann-fold domains"/>
    <property type="match status" value="1"/>
</dbReference>
<dbReference type="Gene3D" id="3.40.50.720">
    <property type="entry name" value="NAD(P)-binding Rossmann-like Domain"/>
    <property type="match status" value="1"/>
</dbReference>
<protein>
    <recommendedName>
        <fullName evidence="1">NAD(P)-binding domain-containing protein</fullName>
    </recommendedName>
</protein>
<dbReference type="OrthoDB" id="3535423at2759"/>